<organism evidence="1 2">
    <name type="scientific">Psychroflexus sediminis</name>
    <dbReference type="NCBI Taxonomy" id="470826"/>
    <lineage>
        <taxon>Bacteria</taxon>
        <taxon>Pseudomonadati</taxon>
        <taxon>Bacteroidota</taxon>
        <taxon>Flavobacteriia</taxon>
        <taxon>Flavobacteriales</taxon>
        <taxon>Flavobacteriaceae</taxon>
        <taxon>Psychroflexus</taxon>
    </lineage>
</organism>
<name>A0A1G7ZK97_9FLAO</name>
<protein>
    <submittedName>
        <fullName evidence="1">Uncharacterized protein</fullName>
    </submittedName>
</protein>
<evidence type="ECO:0000313" key="2">
    <source>
        <dbReference type="Proteomes" id="UP000199296"/>
    </source>
</evidence>
<evidence type="ECO:0000313" key="1">
    <source>
        <dbReference type="EMBL" id="SDH08530.1"/>
    </source>
</evidence>
<dbReference type="EMBL" id="FNCW01000029">
    <property type="protein sequence ID" value="SDH08530.1"/>
    <property type="molecule type" value="Genomic_DNA"/>
</dbReference>
<gene>
    <name evidence="1" type="ORF">SAMN04488027_1292</name>
</gene>
<proteinExistence type="predicted"/>
<reference evidence="1 2" key="1">
    <citation type="submission" date="2016-10" db="EMBL/GenBank/DDBJ databases">
        <authorList>
            <person name="de Groot N.N."/>
        </authorList>
    </citation>
    <scope>NUCLEOTIDE SEQUENCE [LARGE SCALE GENOMIC DNA]</scope>
    <source>
        <strain evidence="1 2">DSM 19803</strain>
    </source>
</reference>
<accession>A0A1G7ZK97</accession>
<dbReference type="Proteomes" id="UP000199296">
    <property type="component" value="Unassembled WGS sequence"/>
</dbReference>
<dbReference type="AlphaFoldDB" id="A0A1G7ZK97"/>
<keyword evidence="2" id="KW-1185">Reference proteome</keyword>
<sequence>MRDSLLWNNCFQIFNKEASDTGASLFVTIVQWKIVHCIALNCQGPQKKRIKNQETNFGSLGHFTNYLFHTLSFIAVEVERVISAYFTTEI</sequence>